<sequence length="164" mass="18185">MLFESSNINAADIQISCRSNSSKFDAQTTTTQLAFSSSIELDLAESANSDTTEFNIHCDSESALHEAASTNFSHFWPHGSEIWDDEPKEQRKALKRALLSESLTQSSSGTTTGSFHGKTCIIGNTESNELKNDYDNHFLTQKKQMSACSMEKCPLCTRISIKFI</sequence>
<evidence type="ECO:0000313" key="1">
    <source>
        <dbReference type="EMBL" id="CAF1001143.1"/>
    </source>
</evidence>
<dbReference type="EMBL" id="CAJOBC010003213">
    <property type="protein sequence ID" value="CAF3772567.1"/>
    <property type="molecule type" value="Genomic_DNA"/>
</dbReference>
<organism evidence="1 3">
    <name type="scientific">Didymodactylos carnosus</name>
    <dbReference type="NCBI Taxonomy" id="1234261"/>
    <lineage>
        <taxon>Eukaryota</taxon>
        <taxon>Metazoa</taxon>
        <taxon>Spiralia</taxon>
        <taxon>Gnathifera</taxon>
        <taxon>Rotifera</taxon>
        <taxon>Eurotatoria</taxon>
        <taxon>Bdelloidea</taxon>
        <taxon>Philodinida</taxon>
        <taxon>Philodinidae</taxon>
        <taxon>Didymodactylos</taxon>
    </lineage>
</organism>
<protein>
    <submittedName>
        <fullName evidence="1">Uncharacterized protein</fullName>
    </submittedName>
</protein>
<evidence type="ECO:0000313" key="3">
    <source>
        <dbReference type="Proteomes" id="UP000663829"/>
    </source>
</evidence>
<gene>
    <name evidence="1" type="ORF">GPM918_LOCUS13764</name>
    <name evidence="2" type="ORF">SRO942_LOCUS13764</name>
</gene>
<evidence type="ECO:0000313" key="2">
    <source>
        <dbReference type="EMBL" id="CAF3772567.1"/>
    </source>
</evidence>
<dbReference type="Proteomes" id="UP000663829">
    <property type="component" value="Unassembled WGS sequence"/>
</dbReference>
<name>A0A814GU10_9BILA</name>
<proteinExistence type="predicted"/>
<keyword evidence="3" id="KW-1185">Reference proteome</keyword>
<dbReference type="AlphaFoldDB" id="A0A814GU10"/>
<dbReference type="Proteomes" id="UP000681722">
    <property type="component" value="Unassembled WGS sequence"/>
</dbReference>
<dbReference type="EMBL" id="CAJNOQ010003213">
    <property type="protein sequence ID" value="CAF1001143.1"/>
    <property type="molecule type" value="Genomic_DNA"/>
</dbReference>
<comment type="caution">
    <text evidence="1">The sequence shown here is derived from an EMBL/GenBank/DDBJ whole genome shotgun (WGS) entry which is preliminary data.</text>
</comment>
<accession>A0A814GU10</accession>
<reference evidence="1" key="1">
    <citation type="submission" date="2021-02" db="EMBL/GenBank/DDBJ databases">
        <authorList>
            <person name="Nowell W R."/>
        </authorList>
    </citation>
    <scope>NUCLEOTIDE SEQUENCE</scope>
</reference>